<name>A0A1C5KAW5_9ACTN</name>
<protein>
    <submittedName>
        <fullName evidence="2">Uncharacterized protein</fullName>
    </submittedName>
</protein>
<dbReference type="Proteomes" id="UP000198226">
    <property type="component" value="Chromosome I"/>
</dbReference>
<dbReference type="AlphaFoldDB" id="A0A1C5KAW5"/>
<reference evidence="3" key="1">
    <citation type="submission" date="2016-06" db="EMBL/GenBank/DDBJ databases">
        <authorList>
            <person name="Varghese N."/>
            <person name="Submissions Spin"/>
        </authorList>
    </citation>
    <scope>NUCLEOTIDE SEQUENCE [LARGE SCALE GENOMIC DNA]</scope>
    <source>
        <strain evidence="3">DSM 44983</strain>
    </source>
</reference>
<dbReference type="EMBL" id="LT607752">
    <property type="protein sequence ID" value="SCG79566.1"/>
    <property type="molecule type" value="Genomic_DNA"/>
</dbReference>
<gene>
    <name evidence="2" type="ORF">GA0070623_4683</name>
</gene>
<evidence type="ECO:0000313" key="3">
    <source>
        <dbReference type="Proteomes" id="UP000198226"/>
    </source>
</evidence>
<keyword evidence="3" id="KW-1185">Reference proteome</keyword>
<organism evidence="2 3">
    <name type="scientific">Micromonospora rifamycinica</name>
    <dbReference type="NCBI Taxonomy" id="291594"/>
    <lineage>
        <taxon>Bacteria</taxon>
        <taxon>Bacillati</taxon>
        <taxon>Actinomycetota</taxon>
        <taxon>Actinomycetes</taxon>
        <taxon>Micromonosporales</taxon>
        <taxon>Micromonosporaceae</taxon>
        <taxon>Micromonospora</taxon>
    </lineage>
</organism>
<sequence>MISNNERMRIRRQMQRRINEVVAERRRARQLEVPAEPAAQPLDPAAEPDTSHLTPA</sequence>
<evidence type="ECO:0000313" key="2">
    <source>
        <dbReference type="EMBL" id="SCG79566.1"/>
    </source>
</evidence>
<evidence type="ECO:0000256" key="1">
    <source>
        <dbReference type="SAM" id="MobiDB-lite"/>
    </source>
</evidence>
<feature type="region of interest" description="Disordered" evidence="1">
    <location>
        <begin position="25"/>
        <end position="56"/>
    </location>
</feature>
<accession>A0A1C5KAW5</accession>
<dbReference type="RefSeq" id="WP_157517574.1">
    <property type="nucleotide sequence ID" value="NZ_CP109472.1"/>
</dbReference>
<proteinExistence type="predicted"/>